<keyword evidence="10" id="KW-1185">Reference proteome</keyword>
<dbReference type="GO" id="GO:0016779">
    <property type="term" value="F:nucleotidyltransferase activity"/>
    <property type="evidence" value="ECO:0007669"/>
    <property type="project" value="UniProtKB-ARBA"/>
</dbReference>
<dbReference type="eggNOG" id="COG0746">
    <property type="taxonomic scope" value="Bacteria"/>
</dbReference>
<dbReference type="Gene3D" id="3.90.550.10">
    <property type="entry name" value="Spore Coat Polysaccharide Biosynthesis Protein SpsA, Chain A"/>
    <property type="match status" value="1"/>
</dbReference>
<dbReference type="InterPro" id="IPR025877">
    <property type="entry name" value="MobA-like_NTP_Trfase"/>
</dbReference>
<keyword evidence="7" id="KW-0501">Molybdenum cofactor biosynthesis</keyword>
<dbReference type="GO" id="GO:0005525">
    <property type="term" value="F:GTP binding"/>
    <property type="evidence" value="ECO:0007669"/>
    <property type="project" value="UniProtKB-KW"/>
</dbReference>
<evidence type="ECO:0000256" key="2">
    <source>
        <dbReference type="ARBA" id="ARBA00022679"/>
    </source>
</evidence>
<evidence type="ECO:0000259" key="8">
    <source>
        <dbReference type="Pfam" id="PF12804"/>
    </source>
</evidence>
<evidence type="ECO:0000313" key="10">
    <source>
        <dbReference type="Proteomes" id="UP000007718"/>
    </source>
</evidence>
<dbReference type="CDD" id="cd02503">
    <property type="entry name" value="MobA"/>
    <property type="match status" value="1"/>
</dbReference>
<keyword evidence="3" id="KW-0479">Metal-binding</keyword>
<dbReference type="OrthoDB" id="9788394at2"/>
<protein>
    <submittedName>
        <fullName evidence="9">Molybdopterin-guanine dinucleotide biosynthesis protein A, putative</fullName>
    </submittedName>
</protein>
<evidence type="ECO:0000256" key="7">
    <source>
        <dbReference type="ARBA" id="ARBA00023150"/>
    </source>
</evidence>
<accession>F0RJA7</accession>
<keyword evidence="5" id="KW-0460">Magnesium</keyword>
<name>F0RJA7_DEIPM</name>
<dbReference type="KEGG" id="dpt:Deipr_1400"/>
<dbReference type="Pfam" id="PF12804">
    <property type="entry name" value="NTP_transf_3"/>
    <property type="match status" value="1"/>
</dbReference>
<proteinExistence type="predicted"/>
<evidence type="ECO:0000256" key="5">
    <source>
        <dbReference type="ARBA" id="ARBA00022842"/>
    </source>
</evidence>
<keyword evidence="1" id="KW-0963">Cytoplasm</keyword>
<dbReference type="GO" id="GO:0006777">
    <property type="term" value="P:Mo-molybdopterin cofactor biosynthetic process"/>
    <property type="evidence" value="ECO:0007669"/>
    <property type="project" value="UniProtKB-KW"/>
</dbReference>
<keyword evidence="6" id="KW-0342">GTP-binding</keyword>
<reference evidence="10" key="1">
    <citation type="submission" date="2011-02" db="EMBL/GenBank/DDBJ databases">
        <title>The complete sequence of chromosome of Deinococcus proteolyticus DSM 20540.</title>
        <authorList>
            <consortium name="US DOE Joint Genome Institute (JGI-PGF)"/>
            <person name="Lucas S."/>
            <person name="Copeland A."/>
            <person name="Lapidus A."/>
            <person name="Bruce D."/>
            <person name="Goodwin L."/>
            <person name="Pitluck S."/>
            <person name="Kyrpides N."/>
            <person name="Mavromatis K."/>
            <person name="Pagani I."/>
            <person name="Ivanova N."/>
            <person name="Ovchinnikova G."/>
            <person name="Zeytun A."/>
            <person name="Detter J.C."/>
            <person name="Han C."/>
            <person name="Land M."/>
            <person name="Hauser L."/>
            <person name="Markowitz V."/>
            <person name="Cheng J.-F."/>
            <person name="Hugenholtz P."/>
            <person name="Woyke T."/>
            <person name="Wu D."/>
            <person name="Pukall R."/>
            <person name="Steenblock K."/>
            <person name="Brambilla E."/>
            <person name="Klenk H.-P."/>
            <person name="Eisen J.A."/>
        </authorList>
    </citation>
    <scope>NUCLEOTIDE SEQUENCE [LARGE SCALE GENOMIC DNA]</scope>
    <source>
        <strain evidence="10">ATCC 35074 / DSM 20540 / JCM 6276 / NBRC 101906 / NCIMB 13154 / VKM Ac-1939 / CCM 2703 / MRP</strain>
    </source>
</reference>
<organism evidence="9 10">
    <name type="scientific">Deinococcus proteolyticus (strain ATCC 35074 / DSM 20540 / JCM 6276 / NBRC 101906 / NCIMB 13154 / VKM Ac-1939 / CCM 2703 / MRP)</name>
    <dbReference type="NCBI Taxonomy" id="693977"/>
    <lineage>
        <taxon>Bacteria</taxon>
        <taxon>Thermotogati</taxon>
        <taxon>Deinococcota</taxon>
        <taxon>Deinococci</taxon>
        <taxon>Deinococcales</taxon>
        <taxon>Deinococcaceae</taxon>
        <taxon>Deinococcus</taxon>
    </lineage>
</organism>
<dbReference type="SUPFAM" id="SSF53448">
    <property type="entry name" value="Nucleotide-diphospho-sugar transferases"/>
    <property type="match status" value="1"/>
</dbReference>
<evidence type="ECO:0000256" key="1">
    <source>
        <dbReference type="ARBA" id="ARBA00022490"/>
    </source>
</evidence>
<dbReference type="GO" id="GO:0046872">
    <property type="term" value="F:metal ion binding"/>
    <property type="evidence" value="ECO:0007669"/>
    <property type="project" value="UniProtKB-KW"/>
</dbReference>
<keyword evidence="4" id="KW-0547">Nucleotide-binding</keyword>
<evidence type="ECO:0000256" key="6">
    <source>
        <dbReference type="ARBA" id="ARBA00023134"/>
    </source>
</evidence>
<keyword evidence="2" id="KW-0808">Transferase</keyword>
<evidence type="ECO:0000256" key="4">
    <source>
        <dbReference type="ARBA" id="ARBA00022741"/>
    </source>
</evidence>
<dbReference type="InterPro" id="IPR029044">
    <property type="entry name" value="Nucleotide-diphossugar_trans"/>
</dbReference>
<evidence type="ECO:0000313" key="9">
    <source>
        <dbReference type="EMBL" id="ADY26544.1"/>
    </source>
</evidence>
<sequence length="191" mass="19524">MTGVILAGGQSRRFGSDKALARLGGHTLLERVAASLDSCPQRLLLAPPGRYALPGWTVQAEARAGEGPLAALETALAWAAAQAGPGWVALSGVDYPLLTPAVWQVLAAAAGPGHLAAGFLGGGTDPEPLPALYHTALLPRVTAALDAGERRLRQPWLEEVGVWLDPLAAGLPPGTLADADTPADLAALERG</sequence>
<dbReference type="Proteomes" id="UP000007718">
    <property type="component" value="Chromosome"/>
</dbReference>
<dbReference type="AlphaFoldDB" id="F0RJA7"/>
<dbReference type="STRING" id="693977.Deipr_1400"/>
<dbReference type="EMBL" id="CP002536">
    <property type="protein sequence ID" value="ADY26544.1"/>
    <property type="molecule type" value="Genomic_DNA"/>
</dbReference>
<feature type="domain" description="MobA-like NTP transferase" evidence="8">
    <location>
        <begin position="3"/>
        <end position="154"/>
    </location>
</feature>
<evidence type="ECO:0000256" key="3">
    <source>
        <dbReference type="ARBA" id="ARBA00022723"/>
    </source>
</evidence>
<gene>
    <name evidence="9" type="ordered locus">Deipr_1400</name>
</gene>
<reference evidence="9 10" key="2">
    <citation type="journal article" date="2012" name="Stand. Genomic Sci.">
        <title>Complete genome sequence of the orange-red pigmented, radioresistant Deinococcus proteolyticus type strain (MRP(T)).</title>
        <authorList>
            <person name="Copeland A."/>
            <person name="Zeytun A."/>
            <person name="Yassawong M."/>
            <person name="Nolan M."/>
            <person name="Lucas S."/>
            <person name="Hammon N."/>
            <person name="Deshpande S."/>
            <person name="Cheng J.F."/>
            <person name="Han C."/>
            <person name="Tapia R."/>
            <person name="Goodwin L.A."/>
            <person name="Pitluck S."/>
            <person name="Mavromatis K."/>
            <person name="Liolios K."/>
            <person name="Pagani I."/>
            <person name="Ivanova N."/>
            <person name="Mikhailova N."/>
            <person name="Pati A."/>
            <person name="Chen A."/>
            <person name="Palaniappan K."/>
            <person name="Land M."/>
            <person name="Hauser L."/>
            <person name="Jeffries C.D."/>
            <person name="Brambilla E.M."/>
            <person name="Rohde M."/>
            <person name="Sikorski J."/>
            <person name="Pukall R."/>
            <person name="Goker M."/>
            <person name="Detter J.C."/>
            <person name="Woyke T."/>
            <person name="Bristow J."/>
            <person name="Eisen J.A."/>
            <person name="Markowitz V."/>
            <person name="Hugenholtz P."/>
            <person name="Kyrpides N.C."/>
            <person name="Klenk H.P."/>
            <person name="Lapidus A."/>
        </authorList>
    </citation>
    <scope>NUCLEOTIDE SEQUENCE [LARGE SCALE GENOMIC DNA]</scope>
    <source>
        <strain evidence="10">ATCC 35074 / DSM 20540 / JCM 6276 / NBRC 101906 / NCIMB 13154 / VKM Ac-1939 / CCM 2703 / MRP</strain>
    </source>
</reference>
<dbReference type="HOGENOM" id="CLU_055597_3_2_0"/>
<dbReference type="PANTHER" id="PTHR19136:SF81">
    <property type="entry name" value="MOLYBDENUM COFACTOR GUANYLYLTRANSFERASE"/>
    <property type="match status" value="1"/>
</dbReference>
<dbReference type="PANTHER" id="PTHR19136">
    <property type="entry name" value="MOLYBDENUM COFACTOR GUANYLYLTRANSFERASE"/>
    <property type="match status" value="1"/>
</dbReference>
<dbReference type="InterPro" id="IPR013482">
    <property type="entry name" value="Molybde_CF_guanTrfase"/>
</dbReference>